<evidence type="ECO:0000256" key="4">
    <source>
        <dbReference type="ARBA" id="ARBA00022741"/>
    </source>
</evidence>
<dbReference type="GO" id="GO:0004686">
    <property type="term" value="F:elongation factor-2 kinase activity"/>
    <property type="evidence" value="ECO:0000318"/>
    <property type="project" value="GO_Central"/>
</dbReference>
<comment type="subunit">
    <text evidence="12">Monomer or homodimer.</text>
</comment>
<dbReference type="PANTHER" id="PTHR45992">
    <property type="entry name" value="EUKARYOTIC ELONGATION FACTOR 2 KINASE-RELATED"/>
    <property type="match status" value="1"/>
</dbReference>
<keyword evidence="1 12" id="KW-0723">Serine/threonine-protein kinase</keyword>
<dbReference type="FunFam" id="3.30.200.20:FF:000336">
    <property type="entry name" value="Eukaryotic elongation factor 2 kinase"/>
    <property type="match status" value="1"/>
</dbReference>
<dbReference type="FunFam" id="3.20.200.10:FF:000002">
    <property type="entry name" value="Eukaryotic elongation factor 2 kinase"/>
    <property type="match status" value="1"/>
</dbReference>
<evidence type="ECO:0000256" key="8">
    <source>
        <dbReference type="ARBA" id="ARBA00022860"/>
    </source>
</evidence>
<dbReference type="CDD" id="cd16967">
    <property type="entry name" value="Alpha_kinase_eEF2K"/>
    <property type="match status" value="1"/>
</dbReference>
<gene>
    <name evidence="16" type="primary">LOC118429695</name>
</gene>
<dbReference type="SUPFAM" id="SSF81901">
    <property type="entry name" value="HCP-like"/>
    <property type="match status" value="1"/>
</dbReference>
<feature type="region of interest" description="Disordered" evidence="13">
    <location>
        <begin position="388"/>
        <end position="420"/>
    </location>
</feature>
<keyword evidence="5 12" id="KW-0418">Kinase</keyword>
<name>A0A9J7NAW8_BRAFL</name>
<dbReference type="Pfam" id="PF02816">
    <property type="entry name" value="Alpha_kinase"/>
    <property type="match status" value="1"/>
</dbReference>
<evidence type="ECO:0000256" key="12">
    <source>
        <dbReference type="PIRNR" id="PIRNR038139"/>
    </source>
</evidence>
<dbReference type="RefSeq" id="XP_035696185.1">
    <property type="nucleotide sequence ID" value="XM_035840292.1"/>
</dbReference>
<dbReference type="Gene3D" id="3.30.200.20">
    <property type="entry name" value="Phosphorylase Kinase, domain 1"/>
    <property type="match status" value="2"/>
</dbReference>
<keyword evidence="15" id="KW-1185">Reference proteome</keyword>
<keyword evidence="4 12" id="KW-0547">Nucleotide-binding</keyword>
<keyword evidence="3 12" id="KW-0808">Transferase</keyword>
<dbReference type="PROSITE" id="PS51158">
    <property type="entry name" value="ALPHA_KINASE"/>
    <property type="match status" value="1"/>
</dbReference>
<dbReference type="InterPro" id="IPR004166">
    <property type="entry name" value="a-kinase_dom"/>
</dbReference>
<evidence type="ECO:0000256" key="9">
    <source>
        <dbReference type="ARBA" id="ARBA00061584"/>
    </source>
</evidence>
<evidence type="ECO:0000256" key="6">
    <source>
        <dbReference type="ARBA" id="ARBA00022837"/>
    </source>
</evidence>
<comment type="similarity">
    <text evidence="9 12">Belongs to the protein kinase superfamily. Alpha-type protein kinase family.</text>
</comment>
<dbReference type="GeneID" id="118429695"/>
<evidence type="ECO:0000313" key="16">
    <source>
        <dbReference type="RefSeq" id="XP_035696185.1"/>
    </source>
</evidence>
<proteinExistence type="inferred from homology"/>
<evidence type="ECO:0000313" key="15">
    <source>
        <dbReference type="Proteomes" id="UP000001554"/>
    </source>
</evidence>
<evidence type="ECO:0000256" key="11">
    <source>
        <dbReference type="ARBA" id="ARBA00067847"/>
    </source>
</evidence>
<dbReference type="GO" id="GO:0005524">
    <property type="term" value="F:ATP binding"/>
    <property type="evidence" value="ECO:0007669"/>
    <property type="project" value="UniProtKB-UniRule"/>
</dbReference>
<sequence length="730" mass="83423">MSSVSSSSDMDEDWMHMLPLTEIEVVEEEETSSDSAEEVPRSVSKQRRVSFASIRRQRTLGTLSSLRPASEPIAIPEREKVPKQSEEPVSIPVRNWRIAIRKAREFVRNTPDAWQEFGLEKHETEKATRHRYNALRKSWLEDTVLVKMEDEPFDHGAMRECFRLKKLSNFSRSLDWNRASNYVAKRYIEKVERDVYFEDVKLQMDAKLWGEEFNRHDPPKKVDIMQVVILEFKDRPGSPLYHLEHFIEGKYIKYNSNSGFVEDEALRCTPQAFSHFTFERSSHNIIVVDIQGVGDLWTDPQIHTKEGTDYGDGNLGTKGMALYFHSHSCNRICKALNLTAFDLSNSEIANLERAQVIQTSSKTILRGSEEIVIDPRLKNTGDITLFLRQRSESPRNSPRVSESEDVHMMSSSVSPPYSPVNFLDDDPFPPSLRRLRSDSENSSITRGRVRYDSEMSDCFDDTMSPEEEAEHEEFARRQVSRPSCVNLEVNFRRMSLIQGQLTGGSILGERNPRVCTEGSILGRVHLEMAKYHENGRFAPQQGLNMLHEEEVDWDSAIFHLEKAAVCGVLEAIVALARMFLQLPHDVLEGAHVENTEENTNRGVDYMRMAAVAGDRGAMIYLANAYHTGSGLGTERDIDWVEATRWYDQAVNQSGEDEEGCYDATMEEPAYLLMAKEAELYREGGHGLEKDPERAAELYNDAAEQAMAAMKGRLASKYFMFAEECWGEMEE</sequence>
<accession>A0A9J7NAW8</accession>
<dbReference type="InterPro" id="IPR047588">
    <property type="entry name" value="eEF2K_a_kinase_dom"/>
</dbReference>
<evidence type="ECO:0000256" key="2">
    <source>
        <dbReference type="ARBA" id="ARBA00022553"/>
    </source>
</evidence>
<evidence type="ECO:0000256" key="5">
    <source>
        <dbReference type="ARBA" id="ARBA00022777"/>
    </source>
</evidence>
<comment type="activity regulation">
    <text evidence="12">Undergoes calcium/calmodulin-dependent intramolecular autophosphorylation, and this results in it becoming partially calcium/calmodulin-independent.</text>
</comment>
<dbReference type="InterPro" id="IPR051852">
    <property type="entry name" value="Alpha-type_PK"/>
</dbReference>
<dbReference type="PANTHER" id="PTHR45992:SF2">
    <property type="entry name" value="EUKARYOTIC ELONGATION FACTOR 2 KINASE"/>
    <property type="match status" value="1"/>
</dbReference>
<evidence type="ECO:0000256" key="10">
    <source>
        <dbReference type="ARBA" id="ARBA00066872"/>
    </source>
</evidence>
<dbReference type="InterPro" id="IPR011990">
    <property type="entry name" value="TPR-like_helical_dom_sf"/>
</dbReference>
<comment type="catalytic activity">
    <reaction evidence="12">
        <text>[translation elongation factor 2] + ATP = [translation elongation factor 2]-phosphate + ADP + H(+)</text>
        <dbReference type="Rhea" id="RHEA:21436"/>
        <dbReference type="Rhea" id="RHEA-COMP:11268"/>
        <dbReference type="Rhea" id="RHEA-COMP:11269"/>
        <dbReference type="ChEBI" id="CHEBI:15378"/>
        <dbReference type="ChEBI" id="CHEBI:30616"/>
        <dbReference type="ChEBI" id="CHEBI:43176"/>
        <dbReference type="ChEBI" id="CHEBI:68546"/>
        <dbReference type="ChEBI" id="CHEBI:456216"/>
        <dbReference type="EC" id="2.7.11.20"/>
    </reaction>
</comment>
<evidence type="ECO:0000256" key="1">
    <source>
        <dbReference type="ARBA" id="ARBA00022527"/>
    </source>
</evidence>
<keyword evidence="6 12" id="KW-0106">Calcium</keyword>
<protein>
    <recommendedName>
        <fullName evidence="11 12">Eukaryotic elongation factor 2 kinase</fullName>
        <ecNumber evidence="10 12">2.7.11.20</ecNumber>
    </recommendedName>
</protein>
<keyword evidence="7 12" id="KW-0067">ATP-binding</keyword>
<evidence type="ECO:0000259" key="14">
    <source>
        <dbReference type="PROSITE" id="PS51158"/>
    </source>
</evidence>
<evidence type="ECO:0000256" key="3">
    <source>
        <dbReference type="ARBA" id="ARBA00022679"/>
    </source>
</evidence>
<dbReference type="InterPro" id="IPR011009">
    <property type="entry name" value="Kinase-like_dom_sf"/>
</dbReference>
<dbReference type="Gene3D" id="3.20.200.10">
    <property type="entry name" value="MHCK/EF2 kinase"/>
    <property type="match status" value="1"/>
</dbReference>
<dbReference type="OMA" id="CLQMEAK"/>
<dbReference type="InterPro" id="IPR017400">
    <property type="entry name" value="eEF-2K"/>
</dbReference>
<dbReference type="KEGG" id="bfo:118429695"/>
<evidence type="ECO:0000256" key="13">
    <source>
        <dbReference type="SAM" id="MobiDB-lite"/>
    </source>
</evidence>
<dbReference type="PIRSF" id="PIRSF038139">
    <property type="entry name" value="Elongation_factor_2_kinase"/>
    <property type="match status" value="1"/>
</dbReference>
<dbReference type="GO" id="GO:0031037">
    <property type="term" value="P:myosin II filament disassembly"/>
    <property type="evidence" value="ECO:0000318"/>
    <property type="project" value="GO_Central"/>
</dbReference>
<keyword evidence="2" id="KW-0597">Phosphoprotein</keyword>
<dbReference type="SUPFAM" id="SSF56112">
    <property type="entry name" value="Protein kinase-like (PK-like)"/>
    <property type="match status" value="1"/>
</dbReference>
<dbReference type="EC" id="2.7.11.20" evidence="10 12"/>
<dbReference type="Gene3D" id="1.25.40.10">
    <property type="entry name" value="Tetratricopeptide repeat domain"/>
    <property type="match status" value="1"/>
</dbReference>
<reference evidence="16" key="2">
    <citation type="submission" date="2025-08" db="UniProtKB">
        <authorList>
            <consortium name="RefSeq"/>
        </authorList>
    </citation>
    <scope>IDENTIFICATION</scope>
    <source>
        <strain evidence="16">S238N-H82</strain>
        <tissue evidence="16">Testes</tissue>
    </source>
</reference>
<dbReference type="SMART" id="SM00811">
    <property type="entry name" value="Alpha_kinase"/>
    <property type="match status" value="1"/>
</dbReference>
<evidence type="ECO:0000256" key="7">
    <source>
        <dbReference type="ARBA" id="ARBA00022840"/>
    </source>
</evidence>
<dbReference type="GO" id="GO:0005509">
    <property type="term" value="F:calcium ion binding"/>
    <property type="evidence" value="ECO:0007669"/>
    <property type="project" value="UniProtKB-UniRule"/>
</dbReference>
<feature type="domain" description="Alpha-type protein kinase" evidence="14">
    <location>
        <begin position="131"/>
        <end position="341"/>
    </location>
</feature>
<keyword evidence="8 12" id="KW-0112">Calmodulin-binding</keyword>
<dbReference type="GO" id="GO:0005516">
    <property type="term" value="F:calmodulin binding"/>
    <property type="evidence" value="ECO:0007669"/>
    <property type="project" value="UniProtKB-UniRule"/>
</dbReference>
<organism evidence="15 16">
    <name type="scientific">Branchiostoma floridae</name>
    <name type="common">Florida lancelet</name>
    <name type="synonym">Amphioxus</name>
    <dbReference type="NCBI Taxonomy" id="7739"/>
    <lineage>
        <taxon>Eukaryota</taxon>
        <taxon>Metazoa</taxon>
        <taxon>Chordata</taxon>
        <taxon>Cephalochordata</taxon>
        <taxon>Leptocardii</taxon>
        <taxon>Amphioxiformes</taxon>
        <taxon>Branchiostomatidae</taxon>
        <taxon>Branchiostoma</taxon>
    </lineage>
</organism>
<dbReference type="Proteomes" id="UP000001554">
    <property type="component" value="Chromosome 13"/>
</dbReference>
<dbReference type="AlphaFoldDB" id="A0A9J7NAW8"/>
<reference evidence="15" key="1">
    <citation type="journal article" date="2020" name="Nat. Ecol. Evol.">
        <title>Deeply conserved synteny resolves early events in vertebrate evolution.</title>
        <authorList>
            <person name="Simakov O."/>
            <person name="Marletaz F."/>
            <person name="Yue J.X."/>
            <person name="O'Connell B."/>
            <person name="Jenkins J."/>
            <person name="Brandt A."/>
            <person name="Calef R."/>
            <person name="Tung C.H."/>
            <person name="Huang T.K."/>
            <person name="Schmutz J."/>
            <person name="Satoh N."/>
            <person name="Yu J.K."/>
            <person name="Putnam N.H."/>
            <person name="Green R.E."/>
            <person name="Rokhsar D.S."/>
        </authorList>
    </citation>
    <scope>NUCLEOTIDE SEQUENCE [LARGE SCALE GENOMIC DNA]</scope>
    <source>
        <strain evidence="15">S238N-H82</strain>
    </source>
</reference>
<dbReference type="OrthoDB" id="301415at2759"/>